<dbReference type="InterPro" id="IPR016181">
    <property type="entry name" value="Acyl_CoA_acyltransferase"/>
</dbReference>
<evidence type="ECO:0000259" key="1">
    <source>
        <dbReference type="PROSITE" id="PS51186"/>
    </source>
</evidence>
<reference evidence="2" key="2">
    <citation type="submission" date="2020-09" db="EMBL/GenBank/DDBJ databases">
        <authorList>
            <person name="Sun Q."/>
            <person name="Zhou Y."/>
        </authorList>
    </citation>
    <scope>NUCLEOTIDE SEQUENCE</scope>
    <source>
        <strain evidence="2">CGMCC 1.15152</strain>
    </source>
</reference>
<evidence type="ECO:0000313" key="2">
    <source>
        <dbReference type="EMBL" id="GGD43234.1"/>
    </source>
</evidence>
<dbReference type="PROSITE" id="PS51186">
    <property type="entry name" value="GNAT"/>
    <property type="match status" value="1"/>
</dbReference>
<protein>
    <submittedName>
        <fullName evidence="2">N-acetyltransferase</fullName>
    </submittedName>
</protein>
<dbReference type="SUPFAM" id="SSF55729">
    <property type="entry name" value="Acyl-CoA N-acyltransferases (Nat)"/>
    <property type="match status" value="1"/>
</dbReference>
<dbReference type="RefSeq" id="WP_188712557.1">
    <property type="nucleotide sequence ID" value="NZ_BMHO01000001.1"/>
</dbReference>
<evidence type="ECO:0000313" key="3">
    <source>
        <dbReference type="Proteomes" id="UP000633205"/>
    </source>
</evidence>
<dbReference type="GO" id="GO:0016747">
    <property type="term" value="F:acyltransferase activity, transferring groups other than amino-acyl groups"/>
    <property type="evidence" value="ECO:0007669"/>
    <property type="project" value="InterPro"/>
</dbReference>
<proteinExistence type="predicted"/>
<feature type="domain" description="N-acetyltransferase" evidence="1">
    <location>
        <begin position="4"/>
        <end position="192"/>
    </location>
</feature>
<gene>
    <name evidence="2" type="ORF">GCM10010915_25430</name>
</gene>
<accession>A0A916YFE8</accession>
<organism evidence="2 3">
    <name type="scientific">Microbacterium faecale</name>
    <dbReference type="NCBI Taxonomy" id="1804630"/>
    <lineage>
        <taxon>Bacteria</taxon>
        <taxon>Bacillati</taxon>
        <taxon>Actinomycetota</taxon>
        <taxon>Actinomycetes</taxon>
        <taxon>Micrococcales</taxon>
        <taxon>Microbacteriaceae</taxon>
        <taxon>Microbacterium</taxon>
    </lineage>
</organism>
<keyword evidence="3" id="KW-1185">Reference proteome</keyword>
<dbReference type="Gene3D" id="3.40.630.30">
    <property type="match status" value="1"/>
</dbReference>
<dbReference type="Pfam" id="PF00583">
    <property type="entry name" value="Acetyltransf_1"/>
    <property type="match status" value="1"/>
</dbReference>
<comment type="caution">
    <text evidence="2">The sequence shown here is derived from an EMBL/GenBank/DDBJ whole genome shotgun (WGS) entry which is preliminary data.</text>
</comment>
<name>A0A916YFE8_9MICO</name>
<dbReference type="InterPro" id="IPR000182">
    <property type="entry name" value="GNAT_dom"/>
</dbReference>
<dbReference type="CDD" id="cd04301">
    <property type="entry name" value="NAT_SF"/>
    <property type="match status" value="1"/>
</dbReference>
<sequence>MSTMTTTPISPDLWDDVQQIFAGGGDGPECQCIWPMLRNADASRTTPNERREMFRAELGSTPAPGILLYVDGDPAGWVRVGPRPTQQRVVHMRGIAEASGLPLDDASVWAITCFSVPRGHRGEGIMAHLLAAAVDHARAHGARVIEAYPRDPSQKRTGSNELFVGSLTTFTRAGFDIIAPLGSTKQVVQLKL</sequence>
<dbReference type="AlphaFoldDB" id="A0A916YFE8"/>
<dbReference type="EMBL" id="BMHO01000001">
    <property type="protein sequence ID" value="GGD43234.1"/>
    <property type="molecule type" value="Genomic_DNA"/>
</dbReference>
<dbReference type="Proteomes" id="UP000633205">
    <property type="component" value="Unassembled WGS sequence"/>
</dbReference>
<reference evidence="2" key="1">
    <citation type="journal article" date="2014" name="Int. J. Syst. Evol. Microbiol.">
        <title>Complete genome sequence of Corynebacterium casei LMG S-19264T (=DSM 44701T), isolated from a smear-ripened cheese.</title>
        <authorList>
            <consortium name="US DOE Joint Genome Institute (JGI-PGF)"/>
            <person name="Walter F."/>
            <person name="Albersmeier A."/>
            <person name="Kalinowski J."/>
            <person name="Ruckert C."/>
        </authorList>
    </citation>
    <scope>NUCLEOTIDE SEQUENCE</scope>
    <source>
        <strain evidence="2">CGMCC 1.15152</strain>
    </source>
</reference>